<dbReference type="SUPFAM" id="SSF56349">
    <property type="entry name" value="DNA breaking-rejoining enzymes"/>
    <property type="match status" value="2"/>
</dbReference>
<dbReference type="RefSeq" id="WP_155343277.1">
    <property type="nucleotide sequence ID" value="NZ_BAAAHM010000017.1"/>
</dbReference>
<feature type="domain" description="Integrase SAM-like N-terminal" evidence="3">
    <location>
        <begin position="65"/>
        <end position="104"/>
    </location>
</feature>
<proteinExistence type="predicted"/>
<organism evidence="4 5">
    <name type="scientific">Acrocarpospora pleiomorpha</name>
    <dbReference type="NCBI Taxonomy" id="90975"/>
    <lineage>
        <taxon>Bacteria</taxon>
        <taxon>Bacillati</taxon>
        <taxon>Actinomycetota</taxon>
        <taxon>Actinomycetes</taxon>
        <taxon>Streptosporangiales</taxon>
        <taxon>Streptosporangiaceae</taxon>
        <taxon>Acrocarpospora</taxon>
    </lineage>
</organism>
<keyword evidence="5" id="KW-1185">Reference proteome</keyword>
<evidence type="ECO:0000313" key="5">
    <source>
        <dbReference type="Proteomes" id="UP000377595"/>
    </source>
</evidence>
<sequence length="514" mass="58104">MVYTEPRGERFRVHFKRPDGTWTKASRDENGQPFFDEDTAYNFGVAQEVDGRRGVWRDPTVGEATFQEWVDIWWPAQDLALKSRRNYSYSIKKHILPKFAHWKMAWFEQPGVNVEIDSWERHITSVGYAVNVAKGARARLITILGDAQTNGIIKVNPALRARKRGRQRAVGGRGVEKVWASPLQVLLLGERGAIISGREEDLLPPIALGWTGMRWAELVGLERGFLKLSAVRIDWQLVEDKGRFYRLPPKDDSRRTVDIPPFLSSLFSWWVQQRPGQRCECTGGEAADGGELPCEGRRPYVWLGEGHVRWVGKKRTLVTGHPRASNYQRRVWAPAVEGAYPRDGDRRPARPVLVDVADGLWPGRPRPAWPMAAVGQEFVVPRGKGVWAYDPAQHHVSSWLPLVADLTPHGLRHGHKTWMAEDGIPEVLQANRMGHAVGGMIGVYTHISEAMRAELLRALQARWETALAQRAGISLRSRVPILDRLLEPFRSGAKKTISQFPPKQAADPIRMISE</sequence>
<accession>A0A5M3XBV5</accession>
<dbReference type="InterPro" id="IPR011010">
    <property type="entry name" value="DNA_brk_join_enz"/>
</dbReference>
<dbReference type="GO" id="GO:0015074">
    <property type="term" value="P:DNA integration"/>
    <property type="evidence" value="ECO:0007669"/>
    <property type="project" value="InterPro"/>
</dbReference>
<dbReference type="Gene3D" id="1.10.150.130">
    <property type="match status" value="1"/>
</dbReference>
<reference evidence="4 5" key="1">
    <citation type="submission" date="2019-10" db="EMBL/GenBank/DDBJ databases">
        <title>Whole genome shotgun sequence of Acrocarpospora pleiomorpha NBRC 16267.</title>
        <authorList>
            <person name="Ichikawa N."/>
            <person name="Kimura A."/>
            <person name="Kitahashi Y."/>
            <person name="Komaki H."/>
            <person name="Oguchi A."/>
        </authorList>
    </citation>
    <scope>NUCLEOTIDE SEQUENCE [LARGE SCALE GENOMIC DNA]</scope>
    <source>
        <strain evidence="4 5">NBRC 16267</strain>
    </source>
</reference>
<dbReference type="InterPro" id="IPR010998">
    <property type="entry name" value="Integrase_recombinase_N"/>
</dbReference>
<dbReference type="GO" id="GO:0006310">
    <property type="term" value="P:DNA recombination"/>
    <property type="evidence" value="ECO:0007669"/>
    <property type="project" value="UniProtKB-KW"/>
</dbReference>
<name>A0A5M3XBV5_9ACTN</name>
<evidence type="ECO:0000259" key="3">
    <source>
        <dbReference type="Pfam" id="PF14659"/>
    </source>
</evidence>
<gene>
    <name evidence="4" type="ORF">Aple_010310</name>
</gene>
<protein>
    <submittedName>
        <fullName evidence="4">Integrase</fullName>
    </submittedName>
</protein>
<evidence type="ECO:0000313" key="4">
    <source>
        <dbReference type="EMBL" id="GES18136.1"/>
    </source>
</evidence>
<dbReference type="Pfam" id="PF14659">
    <property type="entry name" value="Phage_int_SAM_3"/>
    <property type="match status" value="1"/>
</dbReference>
<comment type="caution">
    <text evidence="4">The sequence shown here is derived from an EMBL/GenBank/DDBJ whole genome shotgun (WGS) entry which is preliminary data.</text>
</comment>
<dbReference type="Gene3D" id="1.10.443.10">
    <property type="entry name" value="Intergrase catalytic core"/>
    <property type="match status" value="1"/>
</dbReference>
<dbReference type="AlphaFoldDB" id="A0A5M3XBV5"/>
<keyword evidence="1" id="KW-0238">DNA-binding</keyword>
<dbReference type="EMBL" id="BLAF01000006">
    <property type="protein sequence ID" value="GES18136.1"/>
    <property type="molecule type" value="Genomic_DNA"/>
</dbReference>
<keyword evidence="2" id="KW-0233">DNA recombination</keyword>
<evidence type="ECO:0000256" key="1">
    <source>
        <dbReference type="ARBA" id="ARBA00023125"/>
    </source>
</evidence>
<dbReference type="Proteomes" id="UP000377595">
    <property type="component" value="Unassembled WGS sequence"/>
</dbReference>
<dbReference type="InterPro" id="IPR004107">
    <property type="entry name" value="Integrase_SAM-like_N"/>
</dbReference>
<dbReference type="GO" id="GO:0003677">
    <property type="term" value="F:DNA binding"/>
    <property type="evidence" value="ECO:0007669"/>
    <property type="project" value="UniProtKB-KW"/>
</dbReference>
<evidence type="ECO:0000256" key="2">
    <source>
        <dbReference type="ARBA" id="ARBA00023172"/>
    </source>
</evidence>
<dbReference type="OrthoDB" id="1822491at2"/>
<dbReference type="InterPro" id="IPR013762">
    <property type="entry name" value="Integrase-like_cat_sf"/>
</dbReference>